<keyword evidence="1" id="KW-0472">Membrane</keyword>
<feature type="transmembrane region" description="Helical" evidence="1">
    <location>
        <begin position="45"/>
        <end position="65"/>
    </location>
</feature>
<gene>
    <name evidence="2" type="ORF">M406DRAFT_251747</name>
</gene>
<feature type="transmembrane region" description="Helical" evidence="1">
    <location>
        <begin position="284"/>
        <end position="306"/>
    </location>
</feature>
<feature type="transmembrane region" description="Helical" evidence="1">
    <location>
        <begin position="85"/>
        <end position="105"/>
    </location>
</feature>
<dbReference type="Proteomes" id="UP000803844">
    <property type="component" value="Unassembled WGS sequence"/>
</dbReference>
<comment type="caution">
    <text evidence="2">The sequence shown here is derived from an EMBL/GenBank/DDBJ whole genome shotgun (WGS) entry which is preliminary data.</text>
</comment>
<feature type="transmembrane region" description="Helical" evidence="1">
    <location>
        <begin position="141"/>
        <end position="164"/>
    </location>
</feature>
<keyword evidence="1" id="KW-0812">Transmembrane</keyword>
<protein>
    <submittedName>
        <fullName evidence="2">Uncharacterized protein</fullName>
    </submittedName>
</protein>
<sequence>MERVLERAPLLGNRQQDEESQVTGADHPIFLRAAHSPWRPLNQNVLGYVRAALLAYMIAAGGMLLDYKIKHRDDEHTNWRIPFQFSTVTWFLLILYHLMVTAWTITHMHWPDTDANDTRWESRLIRFMSPPEQTSDDRRRFYFSLFYTVTHVFALMNVMIYWTIMVPSGHSHWPSGGSGEEGLYMVMNADDGNSKFPPFKDVFSEGWFKPFSLFNLYVFPALVTVIESLFMNSMRRQEPVPSHLFGTMGSAALYLAYGAIGKLLTGHSPFFWMDEAVVGSKEKVAGYCTGFVCMAAAMFSMLYGLIGMRENASRAH</sequence>
<accession>A0A9P4Y6A5</accession>
<dbReference type="OrthoDB" id="5293596at2759"/>
<keyword evidence="3" id="KW-1185">Reference proteome</keyword>
<dbReference type="AlphaFoldDB" id="A0A9P4Y6A5"/>
<evidence type="ECO:0000313" key="2">
    <source>
        <dbReference type="EMBL" id="KAF3767276.1"/>
    </source>
</evidence>
<dbReference type="GeneID" id="63833913"/>
<feature type="transmembrane region" description="Helical" evidence="1">
    <location>
        <begin position="214"/>
        <end position="232"/>
    </location>
</feature>
<name>A0A9P4Y6A5_CRYP1</name>
<organism evidence="2 3">
    <name type="scientific">Cryphonectria parasitica (strain ATCC 38755 / EP155)</name>
    <dbReference type="NCBI Taxonomy" id="660469"/>
    <lineage>
        <taxon>Eukaryota</taxon>
        <taxon>Fungi</taxon>
        <taxon>Dikarya</taxon>
        <taxon>Ascomycota</taxon>
        <taxon>Pezizomycotina</taxon>
        <taxon>Sordariomycetes</taxon>
        <taxon>Sordariomycetidae</taxon>
        <taxon>Diaporthales</taxon>
        <taxon>Cryphonectriaceae</taxon>
        <taxon>Cryphonectria-Endothia species complex</taxon>
        <taxon>Cryphonectria</taxon>
    </lineage>
</organism>
<proteinExistence type="predicted"/>
<reference evidence="2" key="1">
    <citation type="journal article" date="2020" name="Phytopathology">
        <title>Genome sequence of the chestnut blight fungus Cryphonectria parasitica EP155: A fundamental resource for an archetypical invasive plant pathogen.</title>
        <authorList>
            <person name="Crouch J.A."/>
            <person name="Dawe A."/>
            <person name="Aerts A."/>
            <person name="Barry K."/>
            <person name="Churchill A.C.L."/>
            <person name="Grimwood J."/>
            <person name="Hillman B."/>
            <person name="Milgroom M.G."/>
            <person name="Pangilinan J."/>
            <person name="Smith M."/>
            <person name="Salamov A."/>
            <person name="Schmutz J."/>
            <person name="Yadav J."/>
            <person name="Grigoriev I.V."/>
            <person name="Nuss D."/>
        </authorList>
    </citation>
    <scope>NUCLEOTIDE SEQUENCE</scope>
    <source>
        <strain evidence="2">EP155</strain>
    </source>
</reference>
<evidence type="ECO:0000256" key="1">
    <source>
        <dbReference type="SAM" id="Phobius"/>
    </source>
</evidence>
<evidence type="ECO:0000313" key="3">
    <source>
        <dbReference type="Proteomes" id="UP000803844"/>
    </source>
</evidence>
<feature type="transmembrane region" description="Helical" evidence="1">
    <location>
        <begin position="244"/>
        <end position="264"/>
    </location>
</feature>
<keyword evidence="1" id="KW-1133">Transmembrane helix</keyword>
<dbReference type="RefSeq" id="XP_040778237.1">
    <property type="nucleotide sequence ID" value="XM_040916784.1"/>
</dbReference>
<dbReference type="EMBL" id="MU032346">
    <property type="protein sequence ID" value="KAF3767276.1"/>
    <property type="molecule type" value="Genomic_DNA"/>
</dbReference>